<evidence type="ECO:0000256" key="12">
    <source>
        <dbReference type="ARBA" id="ARBA00022989"/>
    </source>
</evidence>
<dbReference type="GO" id="GO:0005886">
    <property type="term" value="C:plasma membrane"/>
    <property type="evidence" value="ECO:0007669"/>
    <property type="project" value="UniProtKB-SubCell"/>
</dbReference>
<evidence type="ECO:0000256" key="2">
    <source>
        <dbReference type="ARBA" id="ARBA00004651"/>
    </source>
</evidence>
<dbReference type="OrthoDB" id="9794626at2"/>
<comment type="cofactor">
    <cofactor evidence="1 19">
        <name>Mg(2+)</name>
        <dbReference type="ChEBI" id="CHEBI:18420"/>
    </cofactor>
</comment>
<dbReference type="EMBL" id="SZVP01000002">
    <property type="protein sequence ID" value="TMM46850.1"/>
    <property type="molecule type" value="Genomic_DNA"/>
</dbReference>
<keyword evidence="10 19" id="KW-0812">Transmembrane</keyword>
<dbReference type="GO" id="GO:0051073">
    <property type="term" value="F:adenosylcobinamide-GDP ribazoletransferase activity"/>
    <property type="evidence" value="ECO:0007669"/>
    <property type="project" value="UniProtKB-UniRule"/>
</dbReference>
<keyword evidence="12 19" id="KW-1133">Transmembrane helix</keyword>
<comment type="catalytic activity">
    <reaction evidence="18 19">
        <text>alpha-ribazole 5'-phosphate + adenosylcob(III)inamide-GDP = adenosylcob(III)alamin 5'-phosphate + GMP + H(+)</text>
        <dbReference type="Rhea" id="RHEA:23560"/>
        <dbReference type="ChEBI" id="CHEBI:15378"/>
        <dbReference type="ChEBI" id="CHEBI:57918"/>
        <dbReference type="ChEBI" id="CHEBI:58115"/>
        <dbReference type="ChEBI" id="CHEBI:60487"/>
        <dbReference type="ChEBI" id="CHEBI:60493"/>
        <dbReference type="EC" id="2.7.8.26"/>
    </reaction>
</comment>
<evidence type="ECO:0000256" key="7">
    <source>
        <dbReference type="ARBA" id="ARBA00022475"/>
    </source>
</evidence>
<evidence type="ECO:0000256" key="15">
    <source>
        <dbReference type="ARBA" id="ARBA00032605"/>
    </source>
</evidence>
<proteinExistence type="inferred from homology"/>
<name>A0A8H2JQ26_9GAMM</name>
<dbReference type="InterPro" id="IPR003805">
    <property type="entry name" value="CobS"/>
</dbReference>
<dbReference type="GO" id="GO:0009236">
    <property type="term" value="P:cobalamin biosynthetic process"/>
    <property type="evidence" value="ECO:0007669"/>
    <property type="project" value="UniProtKB-UniRule"/>
</dbReference>
<feature type="transmembrane region" description="Helical" evidence="19">
    <location>
        <begin position="151"/>
        <end position="177"/>
    </location>
</feature>
<dbReference type="GO" id="GO:0008818">
    <property type="term" value="F:cobalamin 5'-phosphate synthase activity"/>
    <property type="evidence" value="ECO:0007669"/>
    <property type="project" value="UniProtKB-UniRule"/>
</dbReference>
<feature type="transmembrane region" description="Helical" evidence="19">
    <location>
        <begin position="75"/>
        <end position="93"/>
    </location>
</feature>
<evidence type="ECO:0000256" key="5">
    <source>
        <dbReference type="ARBA" id="ARBA00013200"/>
    </source>
</evidence>
<comment type="caution">
    <text evidence="20">The sequence shown here is derived from an EMBL/GenBank/DDBJ whole genome shotgun (WGS) entry which is preliminary data.</text>
</comment>
<comment type="catalytic activity">
    <reaction evidence="17 19">
        <text>alpha-ribazole + adenosylcob(III)inamide-GDP = adenosylcob(III)alamin + GMP + H(+)</text>
        <dbReference type="Rhea" id="RHEA:16049"/>
        <dbReference type="ChEBI" id="CHEBI:10329"/>
        <dbReference type="ChEBI" id="CHEBI:15378"/>
        <dbReference type="ChEBI" id="CHEBI:18408"/>
        <dbReference type="ChEBI" id="CHEBI:58115"/>
        <dbReference type="ChEBI" id="CHEBI:60487"/>
        <dbReference type="EC" id="2.7.8.26"/>
    </reaction>
</comment>
<dbReference type="AlphaFoldDB" id="A0A8H2JQ26"/>
<evidence type="ECO:0000256" key="4">
    <source>
        <dbReference type="ARBA" id="ARBA00010561"/>
    </source>
</evidence>
<reference evidence="20 21" key="1">
    <citation type="submission" date="2019-05" db="EMBL/GenBank/DDBJ databases">
        <title>Colwellia ponticola sp. nov., isolated from seawater.</title>
        <authorList>
            <person name="Yoon J.-H."/>
        </authorList>
    </citation>
    <scope>NUCLEOTIDE SEQUENCE [LARGE SCALE GENOMIC DNA]</scope>
    <source>
        <strain evidence="20 21">OISW-25</strain>
    </source>
</reference>
<dbReference type="PANTHER" id="PTHR34148">
    <property type="entry name" value="ADENOSYLCOBINAMIDE-GDP RIBAZOLETRANSFERASE"/>
    <property type="match status" value="1"/>
</dbReference>
<evidence type="ECO:0000256" key="6">
    <source>
        <dbReference type="ARBA" id="ARBA00015850"/>
    </source>
</evidence>
<comment type="pathway">
    <text evidence="3 19">Cofactor biosynthesis; adenosylcobalamin biosynthesis; adenosylcobalamin from cob(II)yrinate a,c-diamide: step 7/7.</text>
</comment>
<evidence type="ECO:0000256" key="19">
    <source>
        <dbReference type="HAMAP-Rule" id="MF_00719"/>
    </source>
</evidence>
<dbReference type="Pfam" id="PF02654">
    <property type="entry name" value="CobS"/>
    <property type="match status" value="1"/>
</dbReference>
<evidence type="ECO:0000256" key="1">
    <source>
        <dbReference type="ARBA" id="ARBA00001946"/>
    </source>
</evidence>
<keyword evidence="11 19" id="KW-0460">Magnesium</keyword>
<dbReference type="HAMAP" id="MF_00719">
    <property type="entry name" value="CobS"/>
    <property type="match status" value="1"/>
</dbReference>
<dbReference type="Proteomes" id="UP000307702">
    <property type="component" value="Unassembled WGS sequence"/>
</dbReference>
<keyword evidence="21" id="KW-1185">Reference proteome</keyword>
<keyword evidence="8 19" id="KW-0169">Cobalamin biosynthesis</keyword>
<protein>
    <recommendedName>
        <fullName evidence="6 19">Adenosylcobinamide-GDP ribazoletransferase</fullName>
        <ecNumber evidence="5 19">2.7.8.26</ecNumber>
    </recommendedName>
    <alternativeName>
        <fullName evidence="16 19">Cobalamin synthase</fullName>
    </alternativeName>
    <alternativeName>
        <fullName evidence="15 19">Cobalamin-5'-phosphate synthase</fullName>
    </alternativeName>
</protein>
<dbReference type="NCBIfam" id="TIGR00317">
    <property type="entry name" value="cobS"/>
    <property type="match status" value="1"/>
</dbReference>
<dbReference type="NCBIfam" id="NF001277">
    <property type="entry name" value="PRK00235.1-3"/>
    <property type="match status" value="1"/>
</dbReference>
<evidence type="ECO:0000256" key="10">
    <source>
        <dbReference type="ARBA" id="ARBA00022692"/>
    </source>
</evidence>
<evidence type="ECO:0000313" key="20">
    <source>
        <dbReference type="EMBL" id="TMM46850.1"/>
    </source>
</evidence>
<evidence type="ECO:0000256" key="11">
    <source>
        <dbReference type="ARBA" id="ARBA00022842"/>
    </source>
</evidence>
<dbReference type="RefSeq" id="WP_138620611.1">
    <property type="nucleotide sequence ID" value="NZ_SZVP01000002.1"/>
</dbReference>
<feature type="transmembrane region" description="Helical" evidence="19">
    <location>
        <begin position="122"/>
        <end position="144"/>
    </location>
</feature>
<evidence type="ECO:0000256" key="3">
    <source>
        <dbReference type="ARBA" id="ARBA00004663"/>
    </source>
</evidence>
<evidence type="ECO:0000256" key="16">
    <source>
        <dbReference type="ARBA" id="ARBA00032853"/>
    </source>
</evidence>
<feature type="transmembrane region" description="Helical" evidence="19">
    <location>
        <begin position="197"/>
        <end position="230"/>
    </location>
</feature>
<keyword evidence="7 19" id="KW-1003">Cell membrane</keyword>
<feature type="transmembrane region" description="Helical" evidence="19">
    <location>
        <begin position="12"/>
        <end position="29"/>
    </location>
</feature>
<evidence type="ECO:0000256" key="17">
    <source>
        <dbReference type="ARBA" id="ARBA00048623"/>
    </source>
</evidence>
<evidence type="ECO:0000256" key="18">
    <source>
        <dbReference type="ARBA" id="ARBA00049504"/>
    </source>
</evidence>
<keyword evidence="13 19" id="KW-0472">Membrane</keyword>
<dbReference type="EC" id="2.7.8.26" evidence="5 19"/>
<dbReference type="PANTHER" id="PTHR34148:SF1">
    <property type="entry name" value="ADENOSYLCOBINAMIDE-GDP RIBAZOLETRANSFERASE"/>
    <property type="match status" value="1"/>
</dbReference>
<organism evidence="20 21">
    <name type="scientific">Colwellia ponticola</name>
    <dbReference type="NCBI Taxonomy" id="2304625"/>
    <lineage>
        <taxon>Bacteria</taxon>
        <taxon>Pseudomonadati</taxon>
        <taxon>Pseudomonadota</taxon>
        <taxon>Gammaproteobacteria</taxon>
        <taxon>Alteromonadales</taxon>
        <taxon>Colwelliaceae</taxon>
        <taxon>Colwellia</taxon>
    </lineage>
</organism>
<gene>
    <name evidence="19" type="primary">cobS</name>
    <name evidence="20" type="ORF">FCS21_03470</name>
</gene>
<evidence type="ECO:0000313" key="21">
    <source>
        <dbReference type="Proteomes" id="UP000307702"/>
    </source>
</evidence>
<comment type="function">
    <text evidence="14 19">Joins adenosylcobinamide-GDP and alpha-ribazole to generate adenosylcobalamin (Ado-cobalamin). Also synthesizes adenosylcobalamin 5'-phosphate from adenosylcobinamide-GDP and alpha-ribazole 5'-phosphate.</text>
</comment>
<evidence type="ECO:0000256" key="13">
    <source>
        <dbReference type="ARBA" id="ARBA00023136"/>
    </source>
</evidence>
<accession>A0A8H2JQ26</accession>
<feature type="transmembrane region" description="Helical" evidence="19">
    <location>
        <begin position="49"/>
        <end position="68"/>
    </location>
</feature>
<evidence type="ECO:0000256" key="9">
    <source>
        <dbReference type="ARBA" id="ARBA00022679"/>
    </source>
</evidence>
<comment type="subcellular location">
    <subcellularLocation>
        <location evidence="2 19">Cell membrane</location>
        <topology evidence="2 19">Multi-pass membrane protein</topology>
    </subcellularLocation>
</comment>
<dbReference type="UniPathway" id="UPA00148">
    <property type="reaction ID" value="UER00238"/>
</dbReference>
<sequence>MSMAITSQLKEKIAIQLNLFYLALSFFTRLPVPKTMHYSETLLNKANRYFSFVGLVTGLFLGLSYVIFSTFLPTNIAILLTMAVSLLLTGAFHEDGLADMADGIGGAFTVEKRLTIMKDSRIGTYGTVTLLISLLLKFTLLVTIANHDGNYLLLAIFLAESLSRAVAGSLISAMPYVTDIEQSKSKPLAQAQSLSELTLLILVAAIPLMFYPSDIIFTLVMVLLFFRYLFKHWLIDRLGGFTGDCLGAAQQISELLIYLTLVAYIDNDALLAATLAGSIT</sequence>
<comment type="similarity">
    <text evidence="4 19">Belongs to the CobS family.</text>
</comment>
<evidence type="ECO:0000256" key="14">
    <source>
        <dbReference type="ARBA" id="ARBA00025228"/>
    </source>
</evidence>
<keyword evidence="9 19" id="KW-0808">Transferase</keyword>
<evidence type="ECO:0000256" key="8">
    <source>
        <dbReference type="ARBA" id="ARBA00022573"/>
    </source>
</evidence>